<reference evidence="2" key="1">
    <citation type="submission" date="2022-11" db="UniProtKB">
        <authorList>
            <consortium name="WormBaseParasite"/>
        </authorList>
    </citation>
    <scope>IDENTIFICATION</scope>
</reference>
<name>A0A914MBV6_MELIC</name>
<dbReference type="Proteomes" id="UP000887563">
    <property type="component" value="Unplaced"/>
</dbReference>
<proteinExistence type="predicted"/>
<organism evidence="1 2">
    <name type="scientific">Meloidogyne incognita</name>
    <name type="common">Southern root-knot nematode worm</name>
    <name type="synonym">Oxyuris incognita</name>
    <dbReference type="NCBI Taxonomy" id="6306"/>
    <lineage>
        <taxon>Eukaryota</taxon>
        <taxon>Metazoa</taxon>
        <taxon>Ecdysozoa</taxon>
        <taxon>Nematoda</taxon>
        <taxon>Chromadorea</taxon>
        <taxon>Rhabditida</taxon>
        <taxon>Tylenchina</taxon>
        <taxon>Tylenchomorpha</taxon>
        <taxon>Tylenchoidea</taxon>
        <taxon>Meloidogynidae</taxon>
        <taxon>Meloidogyninae</taxon>
        <taxon>Meloidogyne</taxon>
        <taxon>Meloidogyne incognita group</taxon>
    </lineage>
</organism>
<evidence type="ECO:0000313" key="1">
    <source>
        <dbReference type="Proteomes" id="UP000887563"/>
    </source>
</evidence>
<dbReference type="WBParaSite" id="Minc3s01601g25033">
    <property type="protein sequence ID" value="Minc3s01601g25033"/>
    <property type="gene ID" value="Minc3s01601g25033"/>
</dbReference>
<protein>
    <submittedName>
        <fullName evidence="2">Uncharacterized protein</fullName>
    </submittedName>
</protein>
<dbReference type="AlphaFoldDB" id="A0A914MBV6"/>
<keyword evidence="1" id="KW-1185">Reference proteome</keyword>
<sequence>MLDKVIKENPQKIYKEPNSMHEGKLLKDTRFEVIYRFTQRGSQEEEEIIEEFCADKNTYNCTFKTNYFYPANKVDGYLAIFGYPNRLCFCLCCTLDFEPYEDGMETCCKRLKKCVQDGIMHDRFKCENEEISISPSSIMKYPRENPKSWAFYNKQTAFRTLKSCNM</sequence>
<evidence type="ECO:0000313" key="2">
    <source>
        <dbReference type="WBParaSite" id="Minc3s01601g25033"/>
    </source>
</evidence>
<accession>A0A914MBV6</accession>